<reference evidence="1 2" key="1">
    <citation type="submission" date="2017-04" db="EMBL/GenBank/DDBJ databases">
        <title>Comparative genome analysis of Subtercola boreus.</title>
        <authorList>
            <person name="Cho Y.-J."/>
            <person name="Cho A."/>
            <person name="Kim O.-S."/>
            <person name="Lee J.-I."/>
        </authorList>
    </citation>
    <scope>NUCLEOTIDE SEQUENCE [LARGE SCALE GENOMIC DNA]</scope>
    <source>
        <strain evidence="1 2">P28004</strain>
    </source>
</reference>
<dbReference type="OrthoDB" id="5126194at2"/>
<dbReference type="Proteomes" id="UP000257080">
    <property type="component" value="Unassembled WGS sequence"/>
</dbReference>
<dbReference type="RefSeq" id="WP_116417449.1">
    <property type="nucleotide sequence ID" value="NZ_NBXC01000008.1"/>
</dbReference>
<proteinExistence type="predicted"/>
<comment type="caution">
    <text evidence="1">The sequence shown here is derived from an EMBL/GenBank/DDBJ whole genome shotgun (WGS) entry which is preliminary data.</text>
</comment>
<accession>A0A3E0WFS2</accession>
<name>A0A3E0WFS2_9MICO</name>
<sequence>MPVNLVPPASDADSDVRCMINRCDELPTNEVSVASRGQLSRFAVCVEHAHDIDWGVIEPRPTAAARGYLGRSDEPESSQSA</sequence>
<protein>
    <submittedName>
        <fullName evidence="1">Uncharacterized protein</fullName>
    </submittedName>
</protein>
<evidence type="ECO:0000313" key="2">
    <source>
        <dbReference type="Proteomes" id="UP000257080"/>
    </source>
</evidence>
<dbReference type="EMBL" id="NBXE01000008">
    <property type="protein sequence ID" value="RFA28653.1"/>
    <property type="molecule type" value="Genomic_DNA"/>
</dbReference>
<dbReference type="AlphaFoldDB" id="A0A3E0WFS2"/>
<evidence type="ECO:0000313" key="1">
    <source>
        <dbReference type="EMBL" id="RFA28653.1"/>
    </source>
</evidence>
<gene>
    <name evidence="1" type="ORF">B7R25_02670</name>
</gene>
<organism evidence="1 2">
    <name type="scientific">Subtercola boreus</name>
    <dbReference type="NCBI Taxonomy" id="120213"/>
    <lineage>
        <taxon>Bacteria</taxon>
        <taxon>Bacillati</taxon>
        <taxon>Actinomycetota</taxon>
        <taxon>Actinomycetes</taxon>
        <taxon>Micrococcales</taxon>
        <taxon>Microbacteriaceae</taxon>
        <taxon>Subtercola</taxon>
    </lineage>
</organism>